<organism evidence="4 5">
    <name type="scientific">Trichomalopsis sarcophagae</name>
    <dbReference type="NCBI Taxonomy" id="543379"/>
    <lineage>
        <taxon>Eukaryota</taxon>
        <taxon>Metazoa</taxon>
        <taxon>Ecdysozoa</taxon>
        <taxon>Arthropoda</taxon>
        <taxon>Hexapoda</taxon>
        <taxon>Insecta</taxon>
        <taxon>Pterygota</taxon>
        <taxon>Neoptera</taxon>
        <taxon>Endopterygota</taxon>
        <taxon>Hymenoptera</taxon>
        <taxon>Apocrita</taxon>
        <taxon>Proctotrupomorpha</taxon>
        <taxon>Chalcidoidea</taxon>
        <taxon>Pteromalidae</taxon>
        <taxon>Pteromalinae</taxon>
        <taxon>Trichomalopsis</taxon>
    </lineage>
</organism>
<keyword evidence="1" id="KW-0732">Signal</keyword>
<accession>A0A232EP10</accession>
<dbReference type="GO" id="GO:0016715">
    <property type="term" value="F:oxidoreductase activity, acting on paired donors, with incorporation or reduction of molecular oxygen, reduced ascorbate as one donor, and incorporation of one atom of oxygen"/>
    <property type="evidence" value="ECO:0007669"/>
    <property type="project" value="InterPro"/>
</dbReference>
<dbReference type="Pfam" id="PF01082">
    <property type="entry name" value="Cu2_monooxygen"/>
    <property type="match status" value="1"/>
</dbReference>
<dbReference type="PANTHER" id="PTHR10680:SF14">
    <property type="entry name" value="PEPTIDYL-GLYCINE ALPHA-AMIDATING MONOOXYGENASE"/>
    <property type="match status" value="1"/>
</dbReference>
<dbReference type="EMBL" id="NNAY01003041">
    <property type="protein sequence ID" value="OXU20067.1"/>
    <property type="molecule type" value="Genomic_DNA"/>
</dbReference>
<gene>
    <name evidence="4" type="ORF">TSAR_006430</name>
</gene>
<proteinExistence type="predicted"/>
<dbReference type="Proteomes" id="UP000215335">
    <property type="component" value="Unassembled WGS sequence"/>
</dbReference>
<dbReference type="InterPro" id="IPR008977">
    <property type="entry name" value="PHM/PNGase_F_dom_sf"/>
</dbReference>
<evidence type="ECO:0000313" key="5">
    <source>
        <dbReference type="Proteomes" id="UP000215335"/>
    </source>
</evidence>
<dbReference type="AlphaFoldDB" id="A0A232EP10"/>
<dbReference type="PANTHER" id="PTHR10680">
    <property type="entry name" value="PEPTIDYL-GLYCINE ALPHA-AMIDATING MONOOXYGENASE"/>
    <property type="match status" value="1"/>
</dbReference>
<dbReference type="SUPFAM" id="SSF49742">
    <property type="entry name" value="PHM/PNGase F"/>
    <property type="match status" value="1"/>
</dbReference>
<dbReference type="InterPro" id="IPR036939">
    <property type="entry name" value="Cu2_ascorb_mOase_N_sf"/>
</dbReference>
<keyword evidence="5" id="KW-1185">Reference proteome</keyword>
<name>A0A232EP10_9HYME</name>
<evidence type="ECO:0000256" key="1">
    <source>
        <dbReference type="ARBA" id="ARBA00022729"/>
    </source>
</evidence>
<dbReference type="InterPro" id="IPR000323">
    <property type="entry name" value="Cu2_ascorb_mOase_N"/>
</dbReference>
<dbReference type="GO" id="GO:0005576">
    <property type="term" value="C:extracellular region"/>
    <property type="evidence" value="ECO:0007669"/>
    <property type="project" value="TreeGrafter"/>
</dbReference>
<protein>
    <recommendedName>
        <fullName evidence="3">Copper type II ascorbate-dependent monooxygenase N-terminal domain-containing protein</fullName>
    </recommendedName>
</protein>
<dbReference type="Gene3D" id="2.60.120.310">
    <property type="entry name" value="Copper type II, ascorbate-dependent monooxygenase, N-terminal domain"/>
    <property type="match status" value="1"/>
</dbReference>
<dbReference type="GO" id="GO:0005507">
    <property type="term" value="F:copper ion binding"/>
    <property type="evidence" value="ECO:0007669"/>
    <property type="project" value="InterPro"/>
</dbReference>
<reference evidence="4 5" key="1">
    <citation type="journal article" date="2017" name="Curr. Biol.">
        <title>The Evolution of Venom by Co-option of Single-Copy Genes.</title>
        <authorList>
            <person name="Martinson E.O."/>
            <person name="Mrinalini"/>
            <person name="Kelkar Y.D."/>
            <person name="Chang C.H."/>
            <person name="Werren J.H."/>
        </authorList>
    </citation>
    <scope>NUCLEOTIDE SEQUENCE [LARGE SCALE GENOMIC DNA]</scope>
    <source>
        <strain evidence="4 5">Alberta</strain>
        <tissue evidence="4">Whole body</tissue>
    </source>
</reference>
<keyword evidence="2" id="KW-0325">Glycoprotein</keyword>
<evidence type="ECO:0000259" key="3">
    <source>
        <dbReference type="Pfam" id="PF01082"/>
    </source>
</evidence>
<comment type="caution">
    <text evidence="4">The sequence shown here is derived from an EMBL/GenBank/DDBJ whole genome shotgun (WGS) entry which is preliminary data.</text>
</comment>
<sequence length="166" mass="18917">MFRFGGNKGKLRPELYLCTPVKVNTIDTYYIVGFEPNATMDTAHHIILYGCSKPGSSKPLWNCGEMSDSSDTSMTIASPCEDDSEYDKSCPTYEGYRVRVDKGEREGSIDLEVIRVKKMFNCVAVEYILQVVDIEAKQQESQDRTLWKDEVNPCMMRGTMLDDLKR</sequence>
<evidence type="ECO:0000313" key="4">
    <source>
        <dbReference type="EMBL" id="OXU20067.1"/>
    </source>
</evidence>
<evidence type="ECO:0000256" key="2">
    <source>
        <dbReference type="ARBA" id="ARBA00023180"/>
    </source>
</evidence>
<feature type="domain" description="Copper type II ascorbate-dependent monooxygenase N-terminal" evidence="3">
    <location>
        <begin position="13"/>
        <end position="72"/>
    </location>
</feature>